<sequence>MIWAEAGIWSGNRAWSLLLIVLTIVAHVCGLSLMAQSVVHIPGVVLGRRGYMFAFVVVMAGVAILATALHDLEAIAWALAYIALGALPDFRMAVLYSLDAITTYGHSDIALAPHWRLMGALEALNGMLLFGLTTASMFGVVQRVWPAGAASHVDVSALASHDT</sequence>
<evidence type="ECO:0000256" key="1">
    <source>
        <dbReference type="SAM" id="Phobius"/>
    </source>
</evidence>
<comment type="caution">
    <text evidence="2">The sequence shown here is derived from an EMBL/GenBank/DDBJ whole genome shotgun (WGS) entry which is preliminary data.</text>
</comment>
<feature type="transmembrane region" description="Helical" evidence="1">
    <location>
        <begin position="51"/>
        <end position="69"/>
    </location>
</feature>
<feature type="transmembrane region" description="Helical" evidence="1">
    <location>
        <begin position="75"/>
        <end position="98"/>
    </location>
</feature>
<evidence type="ECO:0000313" key="3">
    <source>
        <dbReference type="Proteomes" id="UP001165679"/>
    </source>
</evidence>
<reference evidence="2" key="2">
    <citation type="submission" date="2022-10" db="EMBL/GenBank/DDBJ databases">
        <authorList>
            <person name="Trinh H.N."/>
        </authorList>
    </citation>
    <scope>NUCLEOTIDE SEQUENCE</scope>
    <source>
        <strain evidence="2">RN2-1</strain>
    </source>
</reference>
<organism evidence="2 3">
    <name type="scientific">Limobrevibacterium gyesilva</name>
    <dbReference type="NCBI Taxonomy" id="2991712"/>
    <lineage>
        <taxon>Bacteria</taxon>
        <taxon>Pseudomonadati</taxon>
        <taxon>Pseudomonadota</taxon>
        <taxon>Alphaproteobacteria</taxon>
        <taxon>Acetobacterales</taxon>
        <taxon>Acetobacteraceae</taxon>
        <taxon>Limobrevibacterium</taxon>
    </lineage>
</organism>
<accession>A0AA41YJC8</accession>
<feature type="transmembrane region" description="Helical" evidence="1">
    <location>
        <begin position="15"/>
        <end position="39"/>
    </location>
</feature>
<evidence type="ECO:0008006" key="4">
    <source>
        <dbReference type="Google" id="ProtNLM"/>
    </source>
</evidence>
<feature type="transmembrane region" description="Helical" evidence="1">
    <location>
        <begin position="119"/>
        <end position="141"/>
    </location>
</feature>
<reference evidence="2" key="1">
    <citation type="submission" date="2022-09" db="EMBL/GenBank/DDBJ databases">
        <title>Rhodovastum sp. nov. RN2-1 isolated from soil in Seongnam, South Korea.</title>
        <authorList>
            <person name="Le N.T."/>
        </authorList>
    </citation>
    <scope>NUCLEOTIDE SEQUENCE</scope>
    <source>
        <strain evidence="2">RN2-1</strain>
    </source>
</reference>
<keyword evidence="1" id="KW-0812">Transmembrane</keyword>
<keyword evidence="3" id="KW-1185">Reference proteome</keyword>
<gene>
    <name evidence="2" type="ORF">OL599_09300</name>
</gene>
<protein>
    <recommendedName>
        <fullName evidence="4">Two pore domain potassium channel family protein</fullName>
    </recommendedName>
</protein>
<dbReference type="AlphaFoldDB" id="A0AA41YJC8"/>
<evidence type="ECO:0000313" key="2">
    <source>
        <dbReference type="EMBL" id="MCW3474779.1"/>
    </source>
</evidence>
<proteinExistence type="predicted"/>
<keyword evidence="1" id="KW-0472">Membrane</keyword>
<name>A0AA41YJC8_9PROT</name>
<dbReference type="RefSeq" id="WP_264713432.1">
    <property type="nucleotide sequence ID" value="NZ_JAPDNT010000005.1"/>
</dbReference>
<dbReference type="EMBL" id="JAPDNT010000005">
    <property type="protein sequence ID" value="MCW3474779.1"/>
    <property type="molecule type" value="Genomic_DNA"/>
</dbReference>
<keyword evidence="1" id="KW-1133">Transmembrane helix</keyword>
<dbReference type="Proteomes" id="UP001165679">
    <property type="component" value="Unassembled WGS sequence"/>
</dbReference>